<dbReference type="Proteomes" id="UP000824881">
    <property type="component" value="Unassembled WGS sequence"/>
</dbReference>
<sequence>MSNGSHGLDFELSRLVSLIEEQNSILREMNSWGQRSDNRAPGVNEIASLPSVPSRSTSAWKPLLRSFAGNARPLIDRWRRNLDTTLIFVGLFSAIITAFFVESLNALPPDEASRTNALIANLTEIVIILSRNGATGLPVFEPAPPFTPNPDEVRFSFYCALALILSISTAAAAVAGHSFISSLTHSHGDSVAQLTDRYHRWSGAKSLLGPVVETIPQLLIIPVVVFALGLLDKLFSSAIQLPKVSSGLLAAAIISCTCVTLLGLAMLAAFCHALLHPLTSPFQSTFLIFLKSKLTNIFRPIQAEGEQSPDHDLSLVNCEVFHKVIQETHDDQYLNGAATAVSNMMVDSFRLRSRFLSYTPLPELELQTLLHLLSPEASIQSNLAAASIIGESGVLYYCKIDRTLVRALLIPCIDWDTSHNRMGVDPNQRAALLRALVRATNHGNVGQRDLSTNSPFIKAMSFLVNYPSPDAWPHPLLSLLSANYFEPNEPPSVTLVDAHKETSMHAFKLLVTELTDRAKLQVKLTLLPSAVVDGAIHQIFGRSTLDPHQAIALIKSLIDKPSGGKDLLLRYTHKQESYGDHQVALSRLVRWISSSKGILQAISDMIAELPPSFFSRGSRRTRNLMLVLLSVVKPACTDGLGLCVKFLRKACASRNWGDADEDLALSIVSRYLHLLITLIDVWMEDKEKVLEYSETLCKVRKWIDDNVALVEVYQDIHIRVWQTEWVEDSQESIQQKIESAYRLIHERLEQPFLS</sequence>
<accession>A0ACB7IUK5</accession>
<protein>
    <submittedName>
        <fullName evidence="1">Uncharacterized protein</fullName>
    </submittedName>
</protein>
<keyword evidence="2" id="KW-1185">Reference proteome</keyword>
<evidence type="ECO:0000313" key="1">
    <source>
        <dbReference type="EMBL" id="KAG9221903.1"/>
    </source>
</evidence>
<reference evidence="1 2" key="1">
    <citation type="journal article" date="2021" name="Appl. Environ. Microbiol.">
        <title>Genetic linkage and physical mapping for an oyster mushroom Pleurotus cornucopiae and QTL analysis for the trait cap color.</title>
        <authorList>
            <person name="Zhang Y."/>
            <person name="Gao W."/>
            <person name="Sonnenberg A."/>
            <person name="Chen Q."/>
            <person name="Zhang J."/>
            <person name="Huang C."/>
        </authorList>
    </citation>
    <scope>NUCLEOTIDE SEQUENCE [LARGE SCALE GENOMIC DNA]</scope>
    <source>
        <strain evidence="1">CCMSSC00406</strain>
    </source>
</reference>
<gene>
    <name evidence="1" type="ORF">CCMSSC00406_0005728</name>
</gene>
<comment type="caution">
    <text evidence="1">The sequence shown here is derived from an EMBL/GenBank/DDBJ whole genome shotgun (WGS) entry which is preliminary data.</text>
</comment>
<organism evidence="1 2">
    <name type="scientific">Pleurotus cornucopiae</name>
    <name type="common">Cornucopia mushroom</name>
    <dbReference type="NCBI Taxonomy" id="5321"/>
    <lineage>
        <taxon>Eukaryota</taxon>
        <taxon>Fungi</taxon>
        <taxon>Dikarya</taxon>
        <taxon>Basidiomycota</taxon>
        <taxon>Agaricomycotina</taxon>
        <taxon>Agaricomycetes</taxon>
        <taxon>Agaricomycetidae</taxon>
        <taxon>Agaricales</taxon>
        <taxon>Pleurotineae</taxon>
        <taxon>Pleurotaceae</taxon>
        <taxon>Pleurotus</taxon>
    </lineage>
</organism>
<evidence type="ECO:0000313" key="2">
    <source>
        <dbReference type="Proteomes" id="UP000824881"/>
    </source>
</evidence>
<name>A0ACB7IUK5_PLECO</name>
<dbReference type="EMBL" id="WQMT02000006">
    <property type="protein sequence ID" value="KAG9221903.1"/>
    <property type="molecule type" value="Genomic_DNA"/>
</dbReference>
<proteinExistence type="predicted"/>